<dbReference type="Proteomes" id="UP001189122">
    <property type="component" value="Unassembled WGS sequence"/>
</dbReference>
<dbReference type="Pfam" id="PF03100">
    <property type="entry name" value="CcmE"/>
    <property type="match status" value="1"/>
</dbReference>
<keyword evidence="7" id="KW-0408">Iron</keyword>
<keyword evidence="6" id="KW-1133">Transmembrane helix</keyword>
<dbReference type="GO" id="GO:0046872">
    <property type="term" value="F:metal ion binding"/>
    <property type="evidence" value="ECO:0007669"/>
    <property type="project" value="UniProtKB-KW"/>
</dbReference>
<gene>
    <name evidence="9" type="ORF">SI7747_14017264</name>
</gene>
<evidence type="ECO:0000313" key="9">
    <source>
        <dbReference type="EMBL" id="CAA2631616.1"/>
    </source>
</evidence>
<dbReference type="EMBL" id="CACRZD030000014">
    <property type="protein sequence ID" value="CAA6670859.1"/>
    <property type="molecule type" value="Genomic_DNA"/>
</dbReference>
<dbReference type="InterPro" id="IPR004329">
    <property type="entry name" value="CcmE"/>
</dbReference>
<keyword evidence="10" id="KW-1185">Reference proteome</keyword>
<name>A0A7I8JL35_SPIIN</name>
<keyword evidence="4" id="KW-0479">Metal-binding</keyword>
<evidence type="ECO:0000256" key="4">
    <source>
        <dbReference type="ARBA" id="ARBA00022723"/>
    </source>
</evidence>
<dbReference type="InterPro" id="IPR036127">
    <property type="entry name" value="CcmE-like_sf"/>
</dbReference>
<keyword evidence="8" id="KW-0472">Membrane</keyword>
<dbReference type="EMBL" id="LR743601">
    <property type="protein sequence ID" value="CAA2631616.1"/>
    <property type="molecule type" value="Genomic_DNA"/>
</dbReference>
<keyword evidence="5" id="KW-0201">Cytochrome c-type biogenesis</keyword>
<dbReference type="PANTHER" id="PTHR34128">
    <property type="entry name" value="CYTOCHROME C-TYPE BIOGENESIS PROTEIN CCME HOMOLOG, MITOCHONDRIAL"/>
    <property type="match status" value="1"/>
</dbReference>
<protein>
    <submittedName>
        <fullName evidence="9">Uncharacterized protein</fullName>
    </submittedName>
</protein>
<evidence type="ECO:0000256" key="5">
    <source>
        <dbReference type="ARBA" id="ARBA00022748"/>
    </source>
</evidence>
<keyword evidence="2" id="KW-0349">Heme</keyword>
<comment type="subcellular location">
    <subcellularLocation>
        <location evidence="1">Membrane</location>
    </subcellularLocation>
</comment>
<dbReference type="GO" id="GO:0005886">
    <property type="term" value="C:plasma membrane"/>
    <property type="evidence" value="ECO:0007669"/>
    <property type="project" value="InterPro"/>
</dbReference>
<dbReference type="GO" id="GO:0020037">
    <property type="term" value="F:heme binding"/>
    <property type="evidence" value="ECO:0007669"/>
    <property type="project" value="InterPro"/>
</dbReference>
<dbReference type="PANTHER" id="PTHR34128:SF2">
    <property type="entry name" value="CYTOCHROME C-TYPE BIOGENESIS PROTEIN CCME HOMOLOG, MITOCHONDRIAL"/>
    <property type="match status" value="1"/>
</dbReference>
<evidence type="ECO:0000256" key="2">
    <source>
        <dbReference type="ARBA" id="ARBA00022617"/>
    </source>
</evidence>
<proteinExistence type="predicted"/>
<evidence type="ECO:0000256" key="6">
    <source>
        <dbReference type="ARBA" id="ARBA00022989"/>
    </source>
</evidence>
<evidence type="ECO:0000256" key="7">
    <source>
        <dbReference type="ARBA" id="ARBA00023004"/>
    </source>
</evidence>
<sequence length="96" mass="10498">MEFVITDLVTDILVRFEGSLPDLFARGIPPRTGGGATRASTVSEKARNGVCFFKATEVLAKHDEKYMPKEVAAALERNKKKIEADAAREAAEMEQG</sequence>
<dbReference type="InterPro" id="IPR012340">
    <property type="entry name" value="NA-bd_OB-fold"/>
</dbReference>
<evidence type="ECO:0000313" key="10">
    <source>
        <dbReference type="Proteomes" id="UP001189122"/>
    </source>
</evidence>
<evidence type="ECO:0000256" key="8">
    <source>
        <dbReference type="ARBA" id="ARBA00023136"/>
    </source>
</evidence>
<dbReference type="GO" id="GO:0017004">
    <property type="term" value="P:cytochrome complex assembly"/>
    <property type="evidence" value="ECO:0007669"/>
    <property type="project" value="UniProtKB-KW"/>
</dbReference>
<reference evidence="9 10" key="1">
    <citation type="submission" date="2019-12" db="EMBL/GenBank/DDBJ databases">
        <authorList>
            <person name="Scholz U."/>
            <person name="Mascher M."/>
            <person name="Fiebig A."/>
        </authorList>
    </citation>
    <scope>NUCLEOTIDE SEQUENCE</scope>
</reference>
<organism evidence="9">
    <name type="scientific">Spirodela intermedia</name>
    <name type="common">Intermediate duckweed</name>
    <dbReference type="NCBI Taxonomy" id="51605"/>
    <lineage>
        <taxon>Eukaryota</taxon>
        <taxon>Viridiplantae</taxon>
        <taxon>Streptophyta</taxon>
        <taxon>Embryophyta</taxon>
        <taxon>Tracheophyta</taxon>
        <taxon>Spermatophyta</taxon>
        <taxon>Magnoliopsida</taxon>
        <taxon>Liliopsida</taxon>
        <taxon>Araceae</taxon>
        <taxon>Lemnoideae</taxon>
        <taxon>Spirodela</taxon>
    </lineage>
</organism>
<dbReference type="GO" id="GO:0017003">
    <property type="term" value="P:protein-heme linkage"/>
    <property type="evidence" value="ECO:0007669"/>
    <property type="project" value="InterPro"/>
</dbReference>
<accession>A0A7I8JL35</accession>
<keyword evidence="3" id="KW-0812">Transmembrane</keyword>
<evidence type="ECO:0000256" key="3">
    <source>
        <dbReference type="ARBA" id="ARBA00022692"/>
    </source>
</evidence>
<dbReference type="AlphaFoldDB" id="A0A7I8JL35"/>
<evidence type="ECO:0000256" key="1">
    <source>
        <dbReference type="ARBA" id="ARBA00004370"/>
    </source>
</evidence>
<dbReference type="SUPFAM" id="SSF82093">
    <property type="entry name" value="Heme chaperone CcmE"/>
    <property type="match status" value="1"/>
</dbReference>
<dbReference type="Gene3D" id="2.40.50.140">
    <property type="entry name" value="Nucleic acid-binding proteins"/>
    <property type="match status" value="1"/>
</dbReference>